<dbReference type="AlphaFoldDB" id="A0A6L2Q1X1"/>
<feature type="compositionally biased region" description="Low complexity" evidence="8">
    <location>
        <begin position="207"/>
        <end position="217"/>
    </location>
</feature>
<sequence length="356" mass="40212">TSELDAYLCKQDLERLQRFEQAAAAVEAAELEIKPRRESASQIDEFFETPSMPHHPPRHHHHHTNSMSYVSMRTVPGTHSEDDVFLKPPLWEDITSSIQKLDPENAEMLAAVKLEVPDEAAPCGSPSSLPLMNPPVVKSEKLPPQHSLQPMHLMTNPATPYNSSNCSQQQFPPQHSYKFSNSGNLPPPAFPMSRLVYLPPPTPPNSEPGSPGNNLPRRTPPPPYPTPNHHGAALPPVPTSASPTVTTTPIVPKYNRRNNPELEKRRIHHCDFLGCTKVYTKSSHLKAHQRIHTGEKPYKCHWPECEWRFARSDELTRHYRKHTGAKPFKCAVCERSFARSDHLALHMKRHLPKAPK</sequence>
<comment type="subcellular location">
    <subcellularLocation>
        <location evidence="1">Nucleus</location>
    </subcellularLocation>
</comment>
<dbReference type="PROSITE" id="PS00028">
    <property type="entry name" value="ZINC_FINGER_C2H2_1"/>
    <property type="match status" value="3"/>
</dbReference>
<dbReference type="OrthoDB" id="4748970at2759"/>
<dbReference type="InterPro" id="IPR013087">
    <property type="entry name" value="Znf_C2H2_type"/>
</dbReference>
<evidence type="ECO:0000256" key="1">
    <source>
        <dbReference type="ARBA" id="ARBA00004123"/>
    </source>
</evidence>
<dbReference type="SMART" id="SM00355">
    <property type="entry name" value="ZnF_C2H2"/>
    <property type="match status" value="3"/>
</dbReference>
<evidence type="ECO:0000256" key="7">
    <source>
        <dbReference type="PROSITE-ProRule" id="PRU00042"/>
    </source>
</evidence>
<dbReference type="Proteomes" id="UP000502823">
    <property type="component" value="Unassembled WGS sequence"/>
</dbReference>
<evidence type="ECO:0000256" key="2">
    <source>
        <dbReference type="ARBA" id="ARBA00022723"/>
    </source>
</evidence>
<feature type="non-terminal residue" evidence="10">
    <location>
        <position position="1"/>
    </location>
</feature>
<feature type="compositionally biased region" description="Low complexity" evidence="8">
    <location>
        <begin position="239"/>
        <end position="249"/>
    </location>
</feature>
<dbReference type="PANTHER" id="PTHR23235:SF166">
    <property type="entry name" value="DENDRITIC ARBOR REDUCTION PROTEIN 1"/>
    <property type="match status" value="1"/>
</dbReference>
<dbReference type="PANTHER" id="PTHR23235">
    <property type="entry name" value="KRUEPPEL-LIKE TRANSCRIPTION FACTOR"/>
    <property type="match status" value="1"/>
</dbReference>
<evidence type="ECO:0000256" key="8">
    <source>
        <dbReference type="SAM" id="MobiDB-lite"/>
    </source>
</evidence>
<dbReference type="SUPFAM" id="SSF57667">
    <property type="entry name" value="beta-beta-alpha zinc fingers"/>
    <property type="match status" value="1"/>
</dbReference>
<evidence type="ECO:0000259" key="9">
    <source>
        <dbReference type="PROSITE" id="PS50157"/>
    </source>
</evidence>
<keyword evidence="6" id="KW-0539">Nucleus</keyword>
<dbReference type="InParanoid" id="A0A6L2Q1X1"/>
<keyword evidence="11" id="KW-1185">Reference proteome</keyword>
<name>A0A6L2Q1X1_COPFO</name>
<proteinExistence type="predicted"/>
<feature type="region of interest" description="Disordered" evidence="8">
    <location>
        <begin position="154"/>
        <end position="256"/>
    </location>
</feature>
<organism evidence="10 11">
    <name type="scientific">Coptotermes formosanus</name>
    <name type="common">Formosan subterranean termite</name>
    <dbReference type="NCBI Taxonomy" id="36987"/>
    <lineage>
        <taxon>Eukaryota</taxon>
        <taxon>Metazoa</taxon>
        <taxon>Ecdysozoa</taxon>
        <taxon>Arthropoda</taxon>
        <taxon>Hexapoda</taxon>
        <taxon>Insecta</taxon>
        <taxon>Pterygota</taxon>
        <taxon>Neoptera</taxon>
        <taxon>Polyneoptera</taxon>
        <taxon>Dictyoptera</taxon>
        <taxon>Blattodea</taxon>
        <taxon>Blattoidea</taxon>
        <taxon>Termitoidae</taxon>
        <taxon>Rhinotermitidae</taxon>
        <taxon>Coptotermes</taxon>
    </lineage>
</organism>
<feature type="domain" description="C2H2-type" evidence="9">
    <location>
        <begin position="268"/>
        <end position="297"/>
    </location>
</feature>
<comment type="caution">
    <text evidence="10">The sequence shown here is derived from an EMBL/GenBank/DDBJ whole genome shotgun (WGS) entry which is preliminary data.</text>
</comment>
<dbReference type="GO" id="GO:0000978">
    <property type="term" value="F:RNA polymerase II cis-regulatory region sequence-specific DNA binding"/>
    <property type="evidence" value="ECO:0007669"/>
    <property type="project" value="TreeGrafter"/>
</dbReference>
<dbReference type="GO" id="GO:0008270">
    <property type="term" value="F:zinc ion binding"/>
    <property type="evidence" value="ECO:0007669"/>
    <property type="project" value="UniProtKB-KW"/>
</dbReference>
<dbReference type="FunFam" id="3.30.160.60:FF:000624">
    <property type="entry name" value="zinc finger protein 697"/>
    <property type="match status" value="1"/>
</dbReference>
<protein>
    <recommendedName>
        <fullName evidence="9">C2H2-type domain-containing protein</fullName>
    </recommendedName>
</protein>
<dbReference type="PROSITE" id="PS50157">
    <property type="entry name" value="ZINC_FINGER_C2H2_2"/>
    <property type="match status" value="3"/>
</dbReference>
<keyword evidence="2" id="KW-0479">Metal-binding</keyword>
<dbReference type="GO" id="GO:0005634">
    <property type="term" value="C:nucleus"/>
    <property type="evidence" value="ECO:0007669"/>
    <property type="project" value="UniProtKB-SubCell"/>
</dbReference>
<dbReference type="Gene3D" id="3.30.160.60">
    <property type="entry name" value="Classic Zinc Finger"/>
    <property type="match status" value="3"/>
</dbReference>
<evidence type="ECO:0000256" key="3">
    <source>
        <dbReference type="ARBA" id="ARBA00022737"/>
    </source>
</evidence>
<gene>
    <name evidence="10" type="ORF">Cfor_05255</name>
</gene>
<keyword evidence="3" id="KW-0677">Repeat</keyword>
<evidence type="ECO:0000313" key="10">
    <source>
        <dbReference type="EMBL" id="GFG35897.1"/>
    </source>
</evidence>
<dbReference type="InterPro" id="IPR036236">
    <property type="entry name" value="Znf_C2H2_sf"/>
</dbReference>
<keyword evidence="4 7" id="KW-0863">Zinc-finger</keyword>
<dbReference type="Pfam" id="PF00096">
    <property type="entry name" value="zf-C2H2"/>
    <property type="match status" value="3"/>
</dbReference>
<evidence type="ECO:0000256" key="6">
    <source>
        <dbReference type="ARBA" id="ARBA00023242"/>
    </source>
</evidence>
<feature type="domain" description="C2H2-type" evidence="9">
    <location>
        <begin position="298"/>
        <end position="327"/>
    </location>
</feature>
<dbReference type="FunFam" id="3.30.160.60:FF:000018">
    <property type="entry name" value="Krueppel-like factor 15"/>
    <property type="match status" value="1"/>
</dbReference>
<evidence type="ECO:0000256" key="5">
    <source>
        <dbReference type="ARBA" id="ARBA00022833"/>
    </source>
</evidence>
<dbReference type="EMBL" id="BLKM01000587">
    <property type="protein sequence ID" value="GFG35897.1"/>
    <property type="molecule type" value="Genomic_DNA"/>
</dbReference>
<feature type="domain" description="C2H2-type" evidence="9">
    <location>
        <begin position="328"/>
        <end position="355"/>
    </location>
</feature>
<keyword evidence="5" id="KW-0862">Zinc</keyword>
<feature type="compositionally biased region" description="Polar residues" evidence="8">
    <location>
        <begin position="156"/>
        <end position="184"/>
    </location>
</feature>
<dbReference type="FunFam" id="3.30.160.60:FF:000021">
    <property type="entry name" value="Basic krueppel-like factor 3"/>
    <property type="match status" value="1"/>
</dbReference>
<accession>A0A6L2Q1X1</accession>
<dbReference type="GO" id="GO:0000981">
    <property type="term" value="F:DNA-binding transcription factor activity, RNA polymerase II-specific"/>
    <property type="evidence" value="ECO:0007669"/>
    <property type="project" value="TreeGrafter"/>
</dbReference>
<evidence type="ECO:0000256" key="4">
    <source>
        <dbReference type="ARBA" id="ARBA00022771"/>
    </source>
</evidence>
<reference evidence="11" key="1">
    <citation type="submission" date="2020-01" db="EMBL/GenBank/DDBJ databases">
        <title>Draft genome sequence of the Termite Coptotermes fromosanus.</title>
        <authorList>
            <person name="Itakura S."/>
            <person name="Yosikawa Y."/>
            <person name="Umezawa K."/>
        </authorList>
    </citation>
    <scope>NUCLEOTIDE SEQUENCE [LARGE SCALE GENOMIC DNA]</scope>
</reference>
<evidence type="ECO:0000313" key="11">
    <source>
        <dbReference type="Proteomes" id="UP000502823"/>
    </source>
</evidence>